<name>A0ACB7SBF0_HYAAI</name>
<keyword evidence="2" id="KW-1185">Reference proteome</keyword>
<gene>
    <name evidence="1" type="ORF">HPB50_006009</name>
</gene>
<dbReference type="EMBL" id="CM023484">
    <property type="protein sequence ID" value="KAH6932447.1"/>
    <property type="molecule type" value="Genomic_DNA"/>
</dbReference>
<sequence>MATHAGPPIFDEEYDKWEAYQVRLEAFFEAHEIVDPKKRRALVANALSTKTVDLLEGRCAPENIQDLTYRKQQLKNWSSTFRRKAPRQGSRIGFS</sequence>
<protein>
    <submittedName>
        <fullName evidence="1">Uncharacterized protein</fullName>
    </submittedName>
</protein>
<dbReference type="Proteomes" id="UP000821845">
    <property type="component" value="Chromosome 4"/>
</dbReference>
<evidence type="ECO:0000313" key="2">
    <source>
        <dbReference type="Proteomes" id="UP000821845"/>
    </source>
</evidence>
<accession>A0ACB7SBF0</accession>
<organism evidence="1 2">
    <name type="scientific">Hyalomma asiaticum</name>
    <name type="common">Tick</name>
    <dbReference type="NCBI Taxonomy" id="266040"/>
    <lineage>
        <taxon>Eukaryota</taxon>
        <taxon>Metazoa</taxon>
        <taxon>Ecdysozoa</taxon>
        <taxon>Arthropoda</taxon>
        <taxon>Chelicerata</taxon>
        <taxon>Arachnida</taxon>
        <taxon>Acari</taxon>
        <taxon>Parasitiformes</taxon>
        <taxon>Ixodida</taxon>
        <taxon>Ixodoidea</taxon>
        <taxon>Ixodidae</taxon>
        <taxon>Hyalomminae</taxon>
        <taxon>Hyalomma</taxon>
    </lineage>
</organism>
<comment type="caution">
    <text evidence="1">The sequence shown here is derived from an EMBL/GenBank/DDBJ whole genome shotgun (WGS) entry which is preliminary data.</text>
</comment>
<proteinExistence type="predicted"/>
<reference evidence="1" key="1">
    <citation type="submission" date="2020-05" db="EMBL/GenBank/DDBJ databases">
        <title>Large-scale comparative analyses of tick genomes elucidate their genetic diversity and vector capacities.</title>
        <authorList>
            <person name="Jia N."/>
            <person name="Wang J."/>
            <person name="Shi W."/>
            <person name="Du L."/>
            <person name="Sun Y."/>
            <person name="Zhan W."/>
            <person name="Jiang J."/>
            <person name="Wang Q."/>
            <person name="Zhang B."/>
            <person name="Ji P."/>
            <person name="Sakyi L.B."/>
            <person name="Cui X."/>
            <person name="Yuan T."/>
            <person name="Jiang B."/>
            <person name="Yang W."/>
            <person name="Lam T.T.-Y."/>
            <person name="Chang Q."/>
            <person name="Ding S."/>
            <person name="Wang X."/>
            <person name="Zhu J."/>
            <person name="Ruan X."/>
            <person name="Zhao L."/>
            <person name="Wei J."/>
            <person name="Que T."/>
            <person name="Du C."/>
            <person name="Cheng J."/>
            <person name="Dai P."/>
            <person name="Han X."/>
            <person name="Huang E."/>
            <person name="Gao Y."/>
            <person name="Liu J."/>
            <person name="Shao H."/>
            <person name="Ye R."/>
            <person name="Li L."/>
            <person name="Wei W."/>
            <person name="Wang X."/>
            <person name="Wang C."/>
            <person name="Yang T."/>
            <person name="Huo Q."/>
            <person name="Li W."/>
            <person name="Guo W."/>
            <person name="Chen H."/>
            <person name="Zhou L."/>
            <person name="Ni X."/>
            <person name="Tian J."/>
            <person name="Zhou Y."/>
            <person name="Sheng Y."/>
            <person name="Liu T."/>
            <person name="Pan Y."/>
            <person name="Xia L."/>
            <person name="Li J."/>
            <person name="Zhao F."/>
            <person name="Cao W."/>
        </authorList>
    </citation>
    <scope>NUCLEOTIDE SEQUENCE</scope>
    <source>
        <strain evidence="1">Hyas-2018</strain>
    </source>
</reference>
<evidence type="ECO:0000313" key="1">
    <source>
        <dbReference type="EMBL" id="KAH6932447.1"/>
    </source>
</evidence>